<proteinExistence type="predicted"/>
<evidence type="ECO:0000313" key="8">
    <source>
        <dbReference type="Proteomes" id="UP000770785"/>
    </source>
</evidence>
<dbReference type="EMBL" id="JAATJH010000001">
    <property type="protein sequence ID" value="NJC24961.1"/>
    <property type="molecule type" value="Genomic_DNA"/>
</dbReference>
<feature type="chain" id="PRO_5045342473" evidence="5">
    <location>
        <begin position="19"/>
        <end position="450"/>
    </location>
</feature>
<feature type="domain" description="Thioredoxin" evidence="6">
    <location>
        <begin position="310"/>
        <end position="450"/>
    </location>
</feature>
<comment type="subcellular location">
    <subcellularLocation>
        <location evidence="1">Cell envelope</location>
    </subcellularLocation>
</comment>
<dbReference type="InterPro" id="IPR017937">
    <property type="entry name" value="Thioredoxin_CS"/>
</dbReference>
<dbReference type="PANTHER" id="PTHR42852">
    <property type="entry name" value="THIOL:DISULFIDE INTERCHANGE PROTEIN DSBE"/>
    <property type="match status" value="1"/>
</dbReference>
<dbReference type="InterPro" id="IPR050553">
    <property type="entry name" value="Thioredoxin_ResA/DsbE_sf"/>
</dbReference>
<dbReference type="CDD" id="cd02966">
    <property type="entry name" value="TlpA_like_family"/>
    <property type="match status" value="1"/>
</dbReference>
<gene>
    <name evidence="7" type="ORF">GGR27_000442</name>
</gene>
<dbReference type="PROSITE" id="PS51257">
    <property type="entry name" value="PROKAR_LIPOPROTEIN"/>
    <property type="match status" value="1"/>
</dbReference>
<accession>A0ABX0X6V9</accession>
<protein>
    <submittedName>
        <fullName evidence="7">Thiol-disulfide isomerase/thioredoxin</fullName>
    </submittedName>
</protein>
<evidence type="ECO:0000259" key="6">
    <source>
        <dbReference type="PROSITE" id="PS51352"/>
    </source>
</evidence>
<keyword evidence="7" id="KW-0413">Isomerase</keyword>
<dbReference type="PROSITE" id="PS00194">
    <property type="entry name" value="THIOREDOXIN_1"/>
    <property type="match status" value="1"/>
</dbReference>
<evidence type="ECO:0000256" key="5">
    <source>
        <dbReference type="SAM" id="SignalP"/>
    </source>
</evidence>
<evidence type="ECO:0000313" key="7">
    <source>
        <dbReference type="EMBL" id="NJC24961.1"/>
    </source>
</evidence>
<dbReference type="SUPFAM" id="SSF52833">
    <property type="entry name" value="Thioredoxin-like"/>
    <property type="match status" value="1"/>
</dbReference>
<dbReference type="InterPro" id="IPR000866">
    <property type="entry name" value="AhpC/TSA"/>
</dbReference>
<dbReference type="InterPro" id="IPR036249">
    <property type="entry name" value="Thioredoxin-like_sf"/>
</dbReference>
<dbReference type="Proteomes" id="UP000770785">
    <property type="component" value="Unassembled WGS sequence"/>
</dbReference>
<dbReference type="InterPro" id="IPR013766">
    <property type="entry name" value="Thioredoxin_domain"/>
</dbReference>
<feature type="signal peptide" evidence="5">
    <location>
        <begin position="1"/>
        <end position="18"/>
    </location>
</feature>
<comment type="caution">
    <text evidence="7">The sequence shown here is derived from an EMBL/GenBank/DDBJ whole genome shotgun (WGS) entry which is preliminary data.</text>
</comment>
<keyword evidence="8" id="KW-1185">Reference proteome</keyword>
<keyword evidence="5" id="KW-0732">Signal</keyword>
<sequence>MVYLRLLLCAFFTLPLLAQPSQLTVTASGCKALYVYQFNGSSFDTEADFTKAPDGSFSLSLDYPEAKFRYVGPKPGDALPVIIQPGEELTIIGNCGRLRSATVSNSPVNDRYQALKRTFQEHNGQATTASRAHQIAQRSGDSTAMATQLTALRAIDARKLATLTELTIAHPILGRIAALNTYQSFLTANGGRFPSELDYFINTYFQYVDFQDSSYNDLPWTYEGSRNFVTTLAGAIKGEQLADILLQVYEQWPAGGNARLFALSGAFATLAQQKHPAAVKLADVIVRDYAATNPAAVQQVKQQSGGLRTFAVGAQAPDFSGPNPAGEEVSLASLRGKVVLIDFWASWCGPCRRENPNVVKVYDAYKDKGFEILAVSLDSKRERWLKAIADDKLGWLHVSELKGWSGSISRQYGVSSIPQTVLLDAEGRILARNLRGPALERKLAEVFVGK</sequence>
<dbReference type="RefSeq" id="WP_245184366.1">
    <property type="nucleotide sequence ID" value="NZ_JAATJH010000001.1"/>
</dbReference>
<evidence type="ECO:0000256" key="4">
    <source>
        <dbReference type="ARBA" id="ARBA00023284"/>
    </source>
</evidence>
<dbReference type="PROSITE" id="PS51352">
    <property type="entry name" value="THIOREDOXIN_2"/>
    <property type="match status" value="1"/>
</dbReference>
<evidence type="ECO:0000256" key="3">
    <source>
        <dbReference type="ARBA" id="ARBA00023157"/>
    </source>
</evidence>
<dbReference type="Pfam" id="PF00578">
    <property type="entry name" value="AhpC-TSA"/>
    <property type="match status" value="1"/>
</dbReference>
<evidence type="ECO:0000256" key="1">
    <source>
        <dbReference type="ARBA" id="ARBA00004196"/>
    </source>
</evidence>
<keyword evidence="4" id="KW-0676">Redox-active center</keyword>
<dbReference type="GO" id="GO:0016853">
    <property type="term" value="F:isomerase activity"/>
    <property type="evidence" value="ECO:0007669"/>
    <property type="project" value="UniProtKB-KW"/>
</dbReference>
<evidence type="ECO:0000256" key="2">
    <source>
        <dbReference type="ARBA" id="ARBA00022748"/>
    </source>
</evidence>
<dbReference type="PANTHER" id="PTHR42852:SF6">
    <property type="entry name" value="THIOL:DISULFIDE INTERCHANGE PROTEIN DSBE"/>
    <property type="match status" value="1"/>
</dbReference>
<reference evidence="7 8" key="1">
    <citation type="submission" date="2020-03" db="EMBL/GenBank/DDBJ databases">
        <title>Genomic Encyclopedia of Type Strains, Phase IV (KMG-IV): sequencing the most valuable type-strain genomes for metagenomic binning, comparative biology and taxonomic classification.</title>
        <authorList>
            <person name="Goeker M."/>
        </authorList>
    </citation>
    <scope>NUCLEOTIDE SEQUENCE [LARGE SCALE GENOMIC DNA]</scope>
    <source>
        <strain evidence="7 8">DSM 105096</strain>
    </source>
</reference>
<keyword evidence="2" id="KW-0201">Cytochrome c-type biogenesis</keyword>
<organism evidence="7 8">
    <name type="scientific">Neolewinella antarctica</name>
    <dbReference type="NCBI Taxonomy" id="442734"/>
    <lineage>
        <taxon>Bacteria</taxon>
        <taxon>Pseudomonadati</taxon>
        <taxon>Bacteroidota</taxon>
        <taxon>Saprospiria</taxon>
        <taxon>Saprospirales</taxon>
        <taxon>Lewinellaceae</taxon>
        <taxon>Neolewinella</taxon>
    </lineage>
</organism>
<keyword evidence="3" id="KW-1015">Disulfide bond</keyword>
<dbReference type="Gene3D" id="3.40.30.10">
    <property type="entry name" value="Glutaredoxin"/>
    <property type="match status" value="1"/>
</dbReference>
<name>A0ABX0X6V9_9BACT</name>